<dbReference type="InterPro" id="IPR004358">
    <property type="entry name" value="Sig_transdc_His_kin-like_C"/>
</dbReference>
<keyword evidence="7" id="KW-0812">Transmembrane</keyword>
<dbReference type="FunFam" id="1.10.287.130:FF:000008">
    <property type="entry name" value="Two-component sensor histidine kinase"/>
    <property type="match status" value="1"/>
</dbReference>
<dbReference type="PANTHER" id="PTHR45528">
    <property type="entry name" value="SENSOR HISTIDINE KINASE CPXA"/>
    <property type="match status" value="1"/>
</dbReference>
<organism evidence="16 17">
    <name type="scientific">Clostridium gasigenes</name>
    <dbReference type="NCBI Taxonomy" id="94869"/>
    <lineage>
        <taxon>Bacteria</taxon>
        <taxon>Bacillati</taxon>
        <taxon>Bacillota</taxon>
        <taxon>Clostridia</taxon>
        <taxon>Eubacteriales</taxon>
        <taxon>Clostridiaceae</taxon>
        <taxon>Clostridium</taxon>
    </lineage>
</organism>
<dbReference type="CDD" id="cd06225">
    <property type="entry name" value="HAMP"/>
    <property type="match status" value="1"/>
</dbReference>
<evidence type="ECO:0000256" key="6">
    <source>
        <dbReference type="ARBA" id="ARBA00022679"/>
    </source>
</evidence>
<keyword evidence="11" id="KW-1133">Transmembrane helix</keyword>
<evidence type="ECO:0000256" key="1">
    <source>
        <dbReference type="ARBA" id="ARBA00000085"/>
    </source>
</evidence>
<dbReference type="PROSITE" id="PS50109">
    <property type="entry name" value="HIS_KIN"/>
    <property type="match status" value="1"/>
</dbReference>
<keyword evidence="6" id="KW-0808">Transferase</keyword>
<reference evidence="16 17" key="1">
    <citation type="submission" date="2016-10" db="EMBL/GenBank/DDBJ databases">
        <authorList>
            <person name="de Groot N.N."/>
        </authorList>
    </citation>
    <scope>NUCLEOTIDE SEQUENCE [LARGE SCALE GENOMIC DNA]</scope>
    <source>
        <strain evidence="16 17">DSM 12272</strain>
    </source>
</reference>
<proteinExistence type="predicted"/>
<comment type="catalytic activity">
    <reaction evidence="1">
        <text>ATP + protein L-histidine = ADP + protein N-phospho-L-histidine.</text>
        <dbReference type="EC" id="2.7.13.3"/>
    </reaction>
</comment>
<dbReference type="Gene3D" id="6.10.340.10">
    <property type="match status" value="1"/>
</dbReference>
<evidence type="ECO:0000256" key="12">
    <source>
        <dbReference type="ARBA" id="ARBA00023012"/>
    </source>
</evidence>
<sequence length="676" mass="78770">MDIKLKNNKNCKIILFFTIIVSIALMLLPLRWENMWLYSGHNKEFYKSEEFNNYINEKFNKIYSEVDTDYIYSDQMEELGDLYAEKNIEYMSVNNETKEIYTNTKYDNIDDFKKEKKGYAEIEGERYKFNLKIGDENFVYENKKNEDWILTIDRKIKGRRIVDRKRTEVKGNDISTYIVFPENPGEYDYLTSIYSKNMVGYNMKIFMIIIGAVGLVMFIFTRFIYKKRGYTGINEENKIYKHYTRIPLELKLVFVTILIFTDNIIRLYVYTDIKWGCEDRVFVVPFAMISSIMLKTIYITMIYMLIQNKKDKIMIKNSFMCKILKYGTIYIKRIIIATKQIGLVRKIVIIFIIIILINMGIFIFDTVLNPYRNPSRLGIFVGVTSYILFTLYIVGKLGYLNDIMEGVNKIKDGDLNYKIEVKGNDEFTVLAENINDIGSGLENSIEERLKSERMKSELITNVSHDLKTPLTSILNYVDLLKKEDVMPEHLNDYIEILDQKSKRLKVLIEDLFEAAKATSGTVELNIEKIQLNQLLTQSIAEMEGKVTEANLDMKVNFPENKIYINADGKKLFRVFENLISNIVKYSLKGTRVYIDLYTNEEYAYVTFKNISAYELSFEVGEITERFKRGDDSRSEEGSGLGLSIAKGLVEIQGGEFVIQTDGDLFKAIVKLGLSKD</sequence>
<dbReference type="PANTHER" id="PTHR45528:SF1">
    <property type="entry name" value="SENSOR HISTIDINE KINASE CPXA"/>
    <property type="match status" value="1"/>
</dbReference>
<dbReference type="SMART" id="SM00387">
    <property type="entry name" value="HATPase_c"/>
    <property type="match status" value="1"/>
</dbReference>
<evidence type="ECO:0000256" key="2">
    <source>
        <dbReference type="ARBA" id="ARBA00004651"/>
    </source>
</evidence>
<dbReference type="Gene3D" id="1.10.287.130">
    <property type="match status" value="1"/>
</dbReference>
<dbReference type="GO" id="GO:0005524">
    <property type="term" value="F:ATP binding"/>
    <property type="evidence" value="ECO:0007669"/>
    <property type="project" value="UniProtKB-KW"/>
</dbReference>
<dbReference type="OrthoDB" id="9792991at2"/>
<dbReference type="PROSITE" id="PS50885">
    <property type="entry name" value="HAMP"/>
    <property type="match status" value="1"/>
</dbReference>
<dbReference type="Pfam" id="PF00512">
    <property type="entry name" value="HisKA"/>
    <property type="match status" value="1"/>
</dbReference>
<evidence type="ECO:0000259" key="15">
    <source>
        <dbReference type="PROSITE" id="PS50885"/>
    </source>
</evidence>
<dbReference type="Proteomes" id="UP000198597">
    <property type="component" value="Unassembled WGS sequence"/>
</dbReference>
<dbReference type="InterPro" id="IPR005467">
    <property type="entry name" value="His_kinase_dom"/>
</dbReference>
<dbReference type="InterPro" id="IPR003661">
    <property type="entry name" value="HisK_dim/P_dom"/>
</dbReference>
<gene>
    <name evidence="16" type="ORF">SAMN04488529_101253</name>
</gene>
<dbReference type="AlphaFoldDB" id="A0A1H0LZ08"/>
<dbReference type="EC" id="2.7.13.3" evidence="3"/>
<feature type="domain" description="HAMP" evidence="15">
    <location>
        <begin position="400"/>
        <end position="446"/>
    </location>
</feature>
<dbReference type="CDD" id="cd00082">
    <property type="entry name" value="HisKA"/>
    <property type="match status" value="1"/>
</dbReference>
<evidence type="ECO:0000259" key="14">
    <source>
        <dbReference type="PROSITE" id="PS50109"/>
    </source>
</evidence>
<dbReference type="InterPro" id="IPR036890">
    <property type="entry name" value="HATPase_C_sf"/>
</dbReference>
<evidence type="ECO:0000256" key="13">
    <source>
        <dbReference type="ARBA" id="ARBA00023136"/>
    </source>
</evidence>
<dbReference type="InterPro" id="IPR003660">
    <property type="entry name" value="HAMP_dom"/>
</dbReference>
<evidence type="ECO:0000256" key="11">
    <source>
        <dbReference type="ARBA" id="ARBA00022989"/>
    </source>
</evidence>
<protein>
    <recommendedName>
        <fullName evidence="3">histidine kinase</fullName>
        <ecNumber evidence="3">2.7.13.3</ecNumber>
    </recommendedName>
</protein>
<dbReference type="EMBL" id="FNJM01000001">
    <property type="protein sequence ID" value="SDO73365.1"/>
    <property type="molecule type" value="Genomic_DNA"/>
</dbReference>
<evidence type="ECO:0000256" key="4">
    <source>
        <dbReference type="ARBA" id="ARBA00022475"/>
    </source>
</evidence>
<dbReference type="PRINTS" id="PR00344">
    <property type="entry name" value="BCTRLSENSOR"/>
</dbReference>
<keyword evidence="8" id="KW-0547">Nucleotide-binding</keyword>
<keyword evidence="17" id="KW-1185">Reference proteome</keyword>
<evidence type="ECO:0000256" key="9">
    <source>
        <dbReference type="ARBA" id="ARBA00022777"/>
    </source>
</evidence>
<dbReference type="InterPro" id="IPR036097">
    <property type="entry name" value="HisK_dim/P_sf"/>
</dbReference>
<keyword evidence="5" id="KW-0597">Phosphoprotein</keyword>
<keyword evidence="13" id="KW-0472">Membrane</keyword>
<dbReference type="Pfam" id="PF00672">
    <property type="entry name" value="HAMP"/>
    <property type="match status" value="1"/>
</dbReference>
<dbReference type="SUPFAM" id="SSF47384">
    <property type="entry name" value="Homodimeric domain of signal transducing histidine kinase"/>
    <property type="match status" value="1"/>
</dbReference>
<evidence type="ECO:0000256" key="7">
    <source>
        <dbReference type="ARBA" id="ARBA00022692"/>
    </source>
</evidence>
<dbReference type="Pfam" id="PF02518">
    <property type="entry name" value="HATPase_c"/>
    <property type="match status" value="1"/>
</dbReference>
<keyword evidence="12" id="KW-0902">Two-component regulatory system</keyword>
<evidence type="ECO:0000256" key="5">
    <source>
        <dbReference type="ARBA" id="ARBA00022553"/>
    </source>
</evidence>
<evidence type="ECO:0000256" key="8">
    <source>
        <dbReference type="ARBA" id="ARBA00022741"/>
    </source>
</evidence>
<feature type="domain" description="Histidine kinase" evidence="14">
    <location>
        <begin position="461"/>
        <end position="675"/>
    </location>
</feature>
<dbReference type="SUPFAM" id="SSF158472">
    <property type="entry name" value="HAMP domain-like"/>
    <property type="match status" value="1"/>
</dbReference>
<dbReference type="Gene3D" id="3.30.565.10">
    <property type="entry name" value="Histidine kinase-like ATPase, C-terminal domain"/>
    <property type="match status" value="1"/>
</dbReference>
<evidence type="ECO:0000256" key="3">
    <source>
        <dbReference type="ARBA" id="ARBA00012438"/>
    </source>
</evidence>
<dbReference type="SUPFAM" id="SSF55874">
    <property type="entry name" value="ATPase domain of HSP90 chaperone/DNA topoisomerase II/histidine kinase"/>
    <property type="match status" value="1"/>
</dbReference>
<comment type="subcellular location">
    <subcellularLocation>
        <location evidence="2">Cell membrane</location>
        <topology evidence="2">Multi-pass membrane protein</topology>
    </subcellularLocation>
</comment>
<evidence type="ECO:0000313" key="17">
    <source>
        <dbReference type="Proteomes" id="UP000198597"/>
    </source>
</evidence>
<keyword evidence="4" id="KW-1003">Cell membrane</keyword>
<dbReference type="STRING" id="94869.SAMN04488529_101253"/>
<accession>A0A1H0LZ08</accession>
<dbReference type="RefSeq" id="WP_089965021.1">
    <property type="nucleotide sequence ID" value="NZ_FNJM01000001.1"/>
</dbReference>
<dbReference type="GO" id="GO:0000155">
    <property type="term" value="F:phosphorelay sensor kinase activity"/>
    <property type="evidence" value="ECO:0007669"/>
    <property type="project" value="InterPro"/>
</dbReference>
<dbReference type="InterPro" id="IPR003594">
    <property type="entry name" value="HATPase_dom"/>
</dbReference>
<name>A0A1H0LZ08_9CLOT</name>
<evidence type="ECO:0000313" key="16">
    <source>
        <dbReference type="EMBL" id="SDO73365.1"/>
    </source>
</evidence>
<keyword evidence="9 16" id="KW-0418">Kinase</keyword>
<dbReference type="SMART" id="SM00388">
    <property type="entry name" value="HisKA"/>
    <property type="match status" value="1"/>
</dbReference>
<dbReference type="GO" id="GO:0005886">
    <property type="term" value="C:plasma membrane"/>
    <property type="evidence" value="ECO:0007669"/>
    <property type="project" value="UniProtKB-SubCell"/>
</dbReference>
<dbReference type="InterPro" id="IPR050398">
    <property type="entry name" value="HssS/ArlS-like"/>
</dbReference>
<evidence type="ECO:0000256" key="10">
    <source>
        <dbReference type="ARBA" id="ARBA00022840"/>
    </source>
</evidence>
<keyword evidence="10" id="KW-0067">ATP-binding</keyword>